<keyword evidence="2" id="KW-1185">Reference proteome</keyword>
<evidence type="ECO:0000313" key="2">
    <source>
        <dbReference type="Proteomes" id="UP000006524"/>
    </source>
</evidence>
<name>E3SIW3_9CAUD</name>
<dbReference type="Proteomes" id="UP000006524">
    <property type="component" value="Segment"/>
</dbReference>
<dbReference type="EMBL" id="GU071095">
    <property type="protein sequence ID" value="ADO97411.1"/>
    <property type="molecule type" value="Genomic_DNA"/>
</dbReference>
<dbReference type="RefSeq" id="YP_004322225.1">
    <property type="nucleotide sequence ID" value="NC_015279.1"/>
</dbReference>
<sequence length="69" mass="8193">MNYTRADIINALCAEWDYLCHDDFDPENDPTTEEYREELQEYTLEQLIEETSTGEGYTLEEFMNNWGSV</sequence>
<gene>
    <name evidence="1" type="ORF">SSM2_069</name>
</gene>
<protein>
    <submittedName>
        <fullName evidence="1">Uncharacterized protein</fullName>
    </submittedName>
</protein>
<reference evidence="1 2" key="1">
    <citation type="journal article" date="2010" name="Environ. Microbiol.">
        <title>Genomic analysis of oceanic cyanobacterial myoviruses compared with T4-like myoviruses from diverse hosts and environments.</title>
        <authorList>
            <person name="Sullivan M.B."/>
            <person name="Huang K.H."/>
            <person name="Ignacio-Espinoza J.C."/>
            <person name="Berlin A.M."/>
            <person name="Kelly L."/>
            <person name="Weigele P.R."/>
            <person name="DeFrancesco A.S."/>
            <person name="Kern S.E."/>
            <person name="Thompson L.R."/>
            <person name="Young S."/>
            <person name="Yandava C."/>
            <person name="Fu R."/>
            <person name="Krastins B."/>
            <person name="Chase M."/>
            <person name="Sarracino D."/>
            <person name="Osburne M.S."/>
            <person name="Henn M.R."/>
            <person name="Chisholm S.W."/>
        </authorList>
    </citation>
    <scope>NUCLEOTIDE SEQUENCE [LARGE SCALE GENOMIC DNA]</scope>
    <source>
        <strain evidence="1">8017-1</strain>
    </source>
</reference>
<dbReference type="KEGG" id="vg:10326701"/>
<dbReference type="GeneID" id="10326701"/>
<dbReference type="OrthoDB" id="24563at10239"/>
<proteinExistence type="predicted"/>
<evidence type="ECO:0000313" key="1">
    <source>
        <dbReference type="EMBL" id="ADO97411.1"/>
    </source>
</evidence>
<accession>E3SIW3</accession>
<organism evidence="1 2">
    <name type="scientific">Synechococcus phage S-SM2</name>
    <dbReference type="NCBI Taxonomy" id="444860"/>
    <lineage>
        <taxon>Viruses</taxon>
        <taxon>Duplodnaviria</taxon>
        <taxon>Heunggongvirae</taxon>
        <taxon>Uroviricota</taxon>
        <taxon>Caudoviricetes</taxon>
        <taxon>Pantevenvirales</taxon>
        <taxon>Kyanoviridae</taxon>
        <taxon>Nilusvirus</taxon>
        <taxon>Nilusvirus ssm2</taxon>
    </lineage>
</organism>